<feature type="domain" description="Ysc84 actin-binding" evidence="2">
    <location>
        <begin position="92"/>
        <end position="170"/>
    </location>
</feature>
<evidence type="ECO:0000313" key="4">
    <source>
        <dbReference type="Proteomes" id="UP001201449"/>
    </source>
</evidence>
<feature type="signal peptide" evidence="1">
    <location>
        <begin position="1"/>
        <end position="19"/>
    </location>
</feature>
<accession>A0ABS9BN80</accession>
<keyword evidence="1" id="KW-0732">Signal</keyword>
<comment type="caution">
    <text evidence="3">The sequence shown here is derived from an EMBL/GenBank/DDBJ whole genome shotgun (WGS) entry which is preliminary data.</text>
</comment>
<dbReference type="EMBL" id="JAKEVZ010000001">
    <property type="protein sequence ID" value="MCF1749503.1"/>
    <property type="molecule type" value="Genomic_DNA"/>
</dbReference>
<protein>
    <recommendedName>
        <fullName evidence="2">Ysc84 actin-binding domain-containing protein</fullName>
    </recommendedName>
</protein>
<organism evidence="3 4">
    <name type="scientific">Mariniradius sediminis</name>
    <dbReference type="NCBI Taxonomy" id="2909237"/>
    <lineage>
        <taxon>Bacteria</taxon>
        <taxon>Pseudomonadati</taxon>
        <taxon>Bacteroidota</taxon>
        <taxon>Cytophagia</taxon>
        <taxon>Cytophagales</taxon>
        <taxon>Cyclobacteriaceae</taxon>
        <taxon>Mariniradius</taxon>
    </lineage>
</organism>
<evidence type="ECO:0000313" key="3">
    <source>
        <dbReference type="EMBL" id="MCF1749503.1"/>
    </source>
</evidence>
<reference evidence="3 4" key="1">
    <citation type="submission" date="2022-01" db="EMBL/GenBank/DDBJ databases">
        <title>Mariniradius saccharolyticus sp. nov., isolated from sediment of a river.</title>
        <authorList>
            <person name="Liu H."/>
        </authorList>
    </citation>
    <scope>NUCLEOTIDE SEQUENCE [LARGE SCALE GENOMIC DNA]</scope>
    <source>
        <strain evidence="3 4">RY-2</strain>
    </source>
</reference>
<dbReference type="InterPro" id="IPR007461">
    <property type="entry name" value="Ysc84_actin-binding"/>
</dbReference>
<sequence>MKNLSIFLLFLFISSFANGQSIKKLDKITKDANEAKAAFLETDPHLQTLFESSHGYVIFPNIGKGGLGVGGATGNGVVWEKGQLVGYAKMTQLTLGFQAGGQGYSEVIFFQNKEAFDRFTSNKIEFGAEVSAVAIKPQASVGAKYLNGVLVFTQSKGGLMYEASLGGQKFSYTAK</sequence>
<dbReference type="RefSeq" id="WP_234859707.1">
    <property type="nucleotide sequence ID" value="NZ_JAKEVZ010000001.1"/>
</dbReference>
<gene>
    <name evidence="3" type="ORF">L0U89_00355</name>
</gene>
<dbReference type="Pfam" id="PF04366">
    <property type="entry name" value="Ysc84"/>
    <property type="match status" value="1"/>
</dbReference>
<evidence type="ECO:0000256" key="1">
    <source>
        <dbReference type="SAM" id="SignalP"/>
    </source>
</evidence>
<keyword evidence="4" id="KW-1185">Reference proteome</keyword>
<feature type="chain" id="PRO_5045445294" description="Ysc84 actin-binding domain-containing protein" evidence="1">
    <location>
        <begin position="20"/>
        <end position="175"/>
    </location>
</feature>
<proteinExistence type="predicted"/>
<evidence type="ECO:0000259" key="2">
    <source>
        <dbReference type="Pfam" id="PF04366"/>
    </source>
</evidence>
<name>A0ABS9BN80_9BACT</name>
<dbReference type="Proteomes" id="UP001201449">
    <property type="component" value="Unassembled WGS sequence"/>
</dbReference>